<evidence type="ECO:0000313" key="2">
    <source>
        <dbReference type="EMBL" id="MVZ62971.1"/>
    </source>
</evidence>
<accession>A0A6N8L398</accession>
<evidence type="ECO:0000313" key="3">
    <source>
        <dbReference type="Proteomes" id="UP000435036"/>
    </source>
</evidence>
<dbReference type="SUPFAM" id="SSF102114">
    <property type="entry name" value="Radical SAM enzymes"/>
    <property type="match status" value="1"/>
</dbReference>
<dbReference type="InterPro" id="IPR013785">
    <property type="entry name" value="Aldolase_TIM"/>
</dbReference>
<proteinExistence type="predicted"/>
<protein>
    <submittedName>
        <fullName evidence="2">Grasp-with-spasm system SPASM domain peptide maturase</fullName>
    </submittedName>
</protein>
<evidence type="ECO:0000259" key="1">
    <source>
        <dbReference type="Pfam" id="PF13186"/>
    </source>
</evidence>
<dbReference type="RefSeq" id="WP_160369691.1">
    <property type="nucleotide sequence ID" value="NZ_WSQA01000009.1"/>
</dbReference>
<dbReference type="Pfam" id="PF13186">
    <property type="entry name" value="SPASM"/>
    <property type="match status" value="1"/>
</dbReference>
<dbReference type="NCBIfam" id="TIGR04193">
    <property type="entry name" value="SPASM_w_grasp"/>
    <property type="match status" value="1"/>
</dbReference>
<name>A0A6N8L398_9SPHI</name>
<dbReference type="InterPro" id="IPR026497">
    <property type="entry name" value="GRASP-with-SPASM"/>
</dbReference>
<sequence length="363" mass="42022">MNYLHIFANCRLVKGASMSLICDLQLRKYYQIPNDMLEVLEYLADHSLEECVEAYGHENKSTIQTYINFILKHDMGFLDTHIMEELIPLSLTWDAFSEITNIILEISPGTDFEVPFMEELLTLNLSAVEIRSYEKIPFEKLKVVLDKFKFSTVISIKLVLHWDSYCQEKNLKALLESDLRINTMIIHSAPQDKHIKLLRDTAHIFFGKKPLDSCLQCGIIQPSYFSSSIELFSESQLYNTCLNRKLSVDKDGYIKNCPSMANSYGHINSSKLQDILETPAFKQPWAINKDRIEVCKDCEFRYVCTDCRAYTERTHINAEGQDFSKPLKCGYDPYANQWADWSTNPLKQQAISYYQMESLIASQ</sequence>
<dbReference type="InterPro" id="IPR023885">
    <property type="entry name" value="4Fe4S-binding_SPASM_dom"/>
</dbReference>
<dbReference type="OrthoDB" id="1073749at2"/>
<dbReference type="AlphaFoldDB" id="A0A6N8L398"/>
<dbReference type="Gene3D" id="3.20.20.70">
    <property type="entry name" value="Aldolase class I"/>
    <property type="match status" value="1"/>
</dbReference>
<dbReference type="Proteomes" id="UP000435036">
    <property type="component" value="Unassembled WGS sequence"/>
</dbReference>
<gene>
    <name evidence="2" type="primary">gwsS</name>
    <name evidence="2" type="ORF">GQF63_13125</name>
</gene>
<feature type="domain" description="4Fe4S-binding SPASM" evidence="1">
    <location>
        <begin position="242"/>
        <end position="299"/>
    </location>
</feature>
<dbReference type="NCBIfam" id="TIGR04085">
    <property type="entry name" value="rSAM_more_4Fe4S"/>
    <property type="match status" value="1"/>
</dbReference>
<organism evidence="2 3">
    <name type="scientific">Sphingobacterium humi</name>
    <dbReference type="NCBI Taxonomy" id="1796905"/>
    <lineage>
        <taxon>Bacteria</taxon>
        <taxon>Pseudomonadati</taxon>
        <taxon>Bacteroidota</taxon>
        <taxon>Sphingobacteriia</taxon>
        <taxon>Sphingobacteriales</taxon>
        <taxon>Sphingobacteriaceae</taxon>
        <taxon>Sphingobacterium</taxon>
    </lineage>
</organism>
<keyword evidence="3" id="KW-1185">Reference proteome</keyword>
<dbReference type="InterPro" id="IPR058240">
    <property type="entry name" value="rSAM_sf"/>
</dbReference>
<comment type="caution">
    <text evidence="2">The sequence shown here is derived from an EMBL/GenBank/DDBJ whole genome shotgun (WGS) entry which is preliminary data.</text>
</comment>
<reference evidence="2 3" key="1">
    <citation type="submission" date="2019-12" db="EMBL/GenBank/DDBJ databases">
        <authorList>
            <person name="Dong K."/>
        </authorList>
    </citation>
    <scope>NUCLEOTIDE SEQUENCE [LARGE SCALE GENOMIC DNA]</scope>
    <source>
        <strain evidence="2 3">JCM 31225</strain>
    </source>
</reference>
<dbReference type="EMBL" id="WSQA01000009">
    <property type="protein sequence ID" value="MVZ62971.1"/>
    <property type="molecule type" value="Genomic_DNA"/>
</dbReference>